<comment type="catalytic activity">
    <reaction evidence="11">
        <text>tRNA(Ala) + L-alanine + ATP = L-alanyl-tRNA(Ala) + AMP + diphosphate</text>
        <dbReference type="Rhea" id="RHEA:12540"/>
        <dbReference type="Rhea" id="RHEA-COMP:9657"/>
        <dbReference type="Rhea" id="RHEA-COMP:9923"/>
        <dbReference type="ChEBI" id="CHEBI:30616"/>
        <dbReference type="ChEBI" id="CHEBI:33019"/>
        <dbReference type="ChEBI" id="CHEBI:57972"/>
        <dbReference type="ChEBI" id="CHEBI:78442"/>
        <dbReference type="ChEBI" id="CHEBI:78497"/>
        <dbReference type="ChEBI" id="CHEBI:456215"/>
        <dbReference type="EC" id="6.1.1.7"/>
    </reaction>
</comment>
<feature type="binding site" evidence="11">
    <location>
        <position position="665"/>
    </location>
    <ligand>
        <name>Zn(2+)</name>
        <dbReference type="ChEBI" id="CHEBI:29105"/>
    </ligand>
</feature>
<feature type="binding site" evidence="11">
    <location>
        <position position="669"/>
    </location>
    <ligand>
        <name>Zn(2+)</name>
        <dbReference type="ChEBI" id="CHEBI:29105"/>
    </ligand>
</feature>
<proteinExistence type="inferred from homology"/>
<dbReference type="SUPFAM" id="SSF101353">
    <property type="entry name" value="Putative anticodon-binding domain of alanyl-tRNA synthetase (AlaRS)"/>
    <property type="match status" value="1"/>
</dbReference>
<dbReference type="PANTHER" id="PTHR11777">
    <property type="entry name" value="ALANYL-TRNA SYNTHETASE"/>
    <property type="match status" value="1"/>
</dbReference>
<dbReference type="GO" id="GO:0005524">
    <property type="term" value="F:ATP binding"/>
    <property type="evidence" value="ECO:0007669"/>
    <property type="project" value="UniProtKB-UniRule"/>
</dbReference>
<dbReference type="InterPro" id="IPR023033">
    <property type="entry name" value="Ala_tRNA_ligase_euk/bac"/>
</dbReference>
<gene>
    <name evidence="11" type="primary">alaS</name>
    <name evidence="13" type="ORF">AT15_07105</name>
</gene>
<dbReference type="Pfam" id="PF07973">
    <property type="entry name" value="tRNA_SAD"/>
    <property type="match status" value="1"/>
</dbReference>
<dbReference type="Pfam" id="PF01411">
    <property type="entry name" value="tRNA-synt_2c"/>
    <property type="match status" value="1"/>
</dbReference>
<dbReference type="InterPro" id="IPR018165">
    <property type="entry name" value="Ala-tRNA-synth_IIc_core"/>
</dbReference>
<evidence type="ECO:0000313" key="13">
    <source>
        <dbReference type="EMBL" id="OAA31256.1"/>
    </source>
</evidence>
<keyword evidence="10 11" id="KW-0030">Aminoacyl-tRNA synthetase</keyword>
<dbReference type="HAMAP" id="MF_00036_B">
    <property type="entry name" value="Ala_tRNA_synth_B"/>
    <property type="match status" value="1"/>
</dbReference>
<keyword evidence="11" id="KW-0963">Cytoplasm</keyword>
<dbReference type="FunFam" id="3.30.930.10:FF:000004">
    <property type="entry name" value="Alanine--tRNA ligase"/>
    <property type="match status" value="1"/>
</dbReference>
<evidence type="ECO:0000256" key="10">
    <source>
        <dbReference type="ARBA" id="ARBA00023146"/>
    </source>
</evidence>
<feature type="domain" description="Alanyl-transfer RNA synthetases family profile" evidence="12">
    <location>
        <begin position="4"/>
        <end position="708"/>
    </location>
</feature>
<evidence type="ECO:0000256" key="6">
    <source>
        <dbReference type="ARBA" id="ARBA00022833"/>
    </source>
</evidence>
<dbReference type="InterPro" id="IPR018164">
    <property type="entry name" value="Ala-tRNA-synth_IIc_N"/>
</dbReference>
<keyword evidence="2 11" id="KW-0820">tRNA-binding</keyword>
<dbReference type="NCBIfam" id="TIGR00344">
    <property type="entry name" value="alaS"/>
    <property type="match status" value="1"/>
</dbReference>
<evidence type="ECO:0000256" key="9">
    <source>
        <dbReference type="ARBA" id="ARBA00022917"/>
    </source>
</evidence>
<protein>
    <recommendedName>
        <fullName evidence="11">Alanine--tRNA ligase</fullName>
        <ecNumber evidence="11">6.1.1.7</ecNumber>
    </recommendedName>
    <alternativeName>
        <fullName evidence="11">Alanyl-tRNA synthetase</fullName>
        <shortName evidence="11">AlaRS</shortName>
    </alternativeName>
</protein>
<dbReference type="SUPFAM" id="SSF55186">
    <property type="entry name" value="ThrRS/AlaRS common domain"/>
    <property type="match status" value="1"/>
</dbReference>
<dbReference type="FunFam" id="3.10.310.40:FF:000001">
    <property type="entry name" value="Alanine--tRNA ligase"/>
    <property type="match status" value="1"/>
</dbReference>
<dbReference type="InterPro" id="IPR009000">
    <property type="entry name" value="Transl_B-barrel_sf"/>
</dbReference>
<dbReference type="OrthoDB" id="9803884at2"/>
<evidence type="ECO:0000256" key="7">
    <source>
        <dbReference type="ARBA" id="ARBA00022840"/>
    </source>
</evidence>
<dbReference type="PRINTS" id="PR00980">
    <property type="entry name" value="TRNASYNTHALA"/>
</dbReference>
<dbReference type="GO" id="GO:0004813">
    <property type="term" value="F:alanine-tRNA ligase activity"/>
    <property type="evidence" value="ECO:0007669"/>
    <property type="project" value="UniProtKB-UniRule"/>
</dbReference>
<keyword evidence="5 11" id="KW-0547">Nucleotide-binding</keyword>
<evidence type="ECO:0000256" key="8">
    <source>
        <dbReference type="ARBA" id="ARBA00022884"/>
    </source>
</evidence>
<name>A0A176K233_9BACT</name>
<dbReference type="InterPro" id="IPR018162">
    <property type="entry name" value="Ala-tRNA-ligase_IIc_anticod-bd"/>
</dbReference>
<dbReference type="Pfam" id="PF02272">
    <property type="entry name" value="DHHA1"/>
    <property type="match status" value="1"/>
</dbReference>
<dbReference type="EMBL" id="JFHK01000004">
    <property type="protein sequence ID" value="OAA31256.1"/>
    <property type="molecule type" value="Genomic_DNA"/>
</dbReference>
<dbReference type="Gene3D" id="2.40.30.130">
    <property type="match status" value="1"/>
</dbReference>
<dbReference type="STRING" id="1453497.AT15_07105"/>
<comment type="domain">
    <text evidence="11">Consists of three domains; the N-terminal catalytic domain, the editing domain and the C-terminal C-Ala domain. The editing domain removes incorrectly charged amino acids, while the C-Ala domain, along with tRNA(Ala), serves as a bridge to cooperatively bring together the editing and aminoacylation centers thus stimulating deacylation of misacylated tRNAs.</text>
</comment>
<evidence type="ECO:0000256" key="2">
    <source>
        <dbReference type="ARBA" id="ARBA00022555"/>
    </source>
</evidence>
<feature type="binding site" evidence="11">
    <location>
        <position position="563"/>
    </location>
    <ligand>
        <name>Zn(2+)</name>
        <dbReference type="ChEBI" id="CHEBI:29105"/>
    </ligand>
</feature>
<keyword evidence="4 11" id="KW-0479">Metal-binding</keyword>
<dbReference type="Gene3D" id="3.30.54.20">
    <property type="match status" value="1"/>
</dbReference>
<dbReference type="Gene3D" id="3.30.930.10">
    <property type="entry name" value="Bira Bifunctional Protein, Domain 2"/>
    <property type="match status" value="1"/>
</dbReference>
<dbReference type="Gene3D" id="3.30.980.10">
    <property type="entry name" value="Threonyl-trna Synthetase, Chain A, domain 2"/>
    <property type="match status" value="1"/>
</dbReference>
<evidence type="ECO:0000256" key="11">
    <source>
        <dbReference type="HAMAP-Rule" id="MF_00036"/>
    </source>
</evidence>
<dbReference type="SUPFAM" id="SSF55681">
    <property type="entry name" value="Class II aaRS and biotin synthetases"/>
    <property type="match status" value="1"/>
</dbReference>
<evidence type="ECO:0000313" key="14">
    <source>
        <dbReference type="Proteomes" id="UP000077339"/>
    </source>
</evidence>
<evidence type="ECO:0000259" key="12">
    <source>
        <dbReference type="PROSITE" id="PS50860"/>
    </source>
</evidence>
<sequence length="871" mass="98644">MRYMTSEEIRQSFLDFFKSKDHTILPSASLIPNDPQLMFTVAGMVPFKPIFWGKIKPTYPRIATCQKCIRTVDIDNVGKTPRHQTFFEMLGNFSFGDYFKKEAIEWAWEYVTEVLKIPEEKLWVSVYKEDDEAYEIWKNEVGIAEKKIVKLGKEDNWWGPAGPTGPCGPDTEIFIDSGRKENCPDTENCSPACDCGRFLEFWNLVFTEYNQDEEGNLTLLHQKNIDTGLGLERLTAIMQGVETTFDTDIFLPLIEKIEDIHSIRYRSNPERDISIRVIADHARAVAFMIADGVLPSNEGRGYVLRRLLRRAVRHSSLLGNNRPFLHLLTEPLIKKMGSIYPELKNKGELIEQVVLKEEERFRDNLDRGTKRLWQIINTKGKLTGNDLFMLHDTYGFHVELVEEMLSGSNISIDKDGFVDLMLEQKERARAAAGNREYSAVSNFIKVLYEKFGGTRFIGYEMLETHSEIRAIIREESQAKELSTGEEGEIVFDKTVFYAEKGGQVSDVGIIETPSGVAEVQHVYIPHQDIFLHKIKVTKGTIKEGEQALLIVDAEKRKATARNHTATHLLHAVLRKTLGNHVKQSGSLVGPERLRFDFSHFAQLSSEEIAKIEESVNDAILFALPVTVEEKRLEEAKSEDVTALFEEKYGDKVRVVSISDFSKELCGGTHVGNTGEIGLFKIISESSVSAGVRRIEAITGKESMRYLRKLFTLTNTLKDILQVQEKQILEKTLFLMQEIKEKDKEIKKLKEKLLSGKSGANDHEFNIDGVKFFVRIVDDAPVELIRNTADVLMQRLGRGVVIIFNRQEDKAIFVVKVSSELTKRFNAGLIAKNIAKALGGGGGGRPDFAQAGGKEVSKIEEVVRSLEKYVRS</sequence>
<dbReference type="PANTHER" id="PTHR11777:SF9">
    <property type="entry name" value="ALANINE--TRNA LIGASE, CYTOPLASMIC"/>
    <property type="match status" value="1"/>
</dbReference>
<comment type="caution">
    <text evidence="13">The sequence shown here is derived from an EMBL/GenBank/DDBJ whole genome shotgun (WGS) entry which is preliminary data.</text>
</comment>
<keyword evidence="9 11" id="KW-0648">Protein biosynthesis</keyword>
<dbReference type="FunFam" id="3.30.980.10:FF:000004">
    <property type="entry name" value="Alanine--tRNA ligase, cytoplasmic"/>
    <property type="match status" value="1"/>
</dbReference>
<evidence type="ECO:0000256" key="4">
    <source>
        <dbReference type="ARBA" id="ARBA00022723"/>
    </source>
</evidence>
<comment type="cofactor">
    <cofactor evidence="11">
        <name>Zn(2+)</name>
        <dbReference type="ChEBI" id="CHEBI:29105"/>
    </cofactor>
    <text evidence="11">Binds 1 zinc ion per subunit.</text>
</comment>
<dbReference type="InterPro" id="IPR050058">
    <property type="entry name" value="Ala-tRNA_ligase"/>
</dbReference>
<reference evidence="13 14" key="1">
    <citation type="submission" date="2014-02" db="EMBL/GenBank/DDBJ databases">
        <title>Kosmotoga genome sequencing.</title>
        <authorList>
            <person name="Pollo S.M."/>
            <person name="Charchuk R."/>
            <person name="Nesbo C.L."/>
        </authorList>
    </citation>
    <scope>NUCLEOTIDE SEQUENCE [LARGE SCALE GENOMIC DNA]</scope>
    <source>
        <strain evidence="13 14">S304</strain>
    </source>
</reference>
<comment type="subcellular location">
    <subcellularLocation>
        <location evidence="11">Cytoplasm</location>
    </subcellularLocation>
</comment>
<keyword evidence="3 11" id="KW-0436">Ligase</keyword>
<evidence type="ECO:0000256" key="5">
    <source>
        <dbReference type="ARBA" id="ARBA00022741"/>
    </source>
</evidence>
<dbReference type="GO" id="GO:0002161">
    <property type="term" value="F:aminoacyl-tRNA deacylase activity"/>
    <property type="evidence" value="ECO:0007669"/>
    <property type="project" value="TreeGrafter"/>
</dbReference>
<dbReference type="SUPFAM" id="SSF50447">
    <property type="entry name" value="Translation proteins"/>
    <property type="match status" value="1"/>
</dbReference>
<feature type="binding site" evidence="11">
    <location>
        <position position="567"/>
    </location>
    <ligand>
        <name>Zn(2+)</name>
        <dbReference type="ChEBI" id="CHEBI:29105"/>
    </ligand>
</feature>
<dbReference type="InterPro" id="IPR003156">
    <property type="entry name" value="DHHA1_dom"/>
</dbReference>
<dbReference type="EC" id="6.1.1.7" evidence="11"/>
<dbReference type="GO" id="GO:0005829">
    <property type="term" value="C:cytosol"/>
    <property type="evidence" value="ECO:0007669"/>
    <property type="project" value="TreeGrafter"/>
</dbReference>
<keyword evidence="6 11" id="KW-0862">Zinc</keyword>
<dbReference type="PROSITE" id="PS50860">
    <property type="entry name" value="AA_TRNA_LIGASE_II_ALA"/>
    <property type="match status" value="1"/>
</dbReference>
<dbReference type="GO" id="GO:0000049">
    <property type="term" value="F:tRNA binding"/>
    <property type="evidence" value="ECO:0007669"/>
    <property type="project" value="UniProtKB-KW"/>
</dbReference>
<dbReference type="GO" id="GO:0006419">
    <property type="term" value="P:alanyl-tRNA aminoacylation"/>
    <property type="evidence" value="ECO:0007669"/>
    <property type="project" value="UniProtKB-UniRule"/>
</dbReference>
<dbReference type="InterPro" id="IPR018163">
    <property type="entry name" value="Thr/Ala-tRNA-synth_IIc_edit"/>
</dbReference>
<comment type="similarity">
    <text evidence="1 11">Belongs to the class-II aminoacyl-tRNA synthetase family.</text>
</comment>
<dbReference type="Proteomes" id="UP000077339">
    <property type="component" value="Unassembled WGS sequence"/>
</dbReference>
<dbReference type="SMART" id="SM00863">
    <property type="entry name" value="tRNA_SAD"/>
    <property type="match status" value="1"/>
</dbReference>
<dbReference type="InterPro" id="IPR045864">
    <property type="entry name" value="aa-tRNA-synth_II/BPL/LPL"/>
</dbReference>
<accession>A0A176K233</accession>
<dbReference type="AlphaFoldDB" id="A0A176K233"/>
<dbReference type="InterPro" id="IPR002318">
    <property type="entry name" value="Ala-tRNA-lgiase_IIc"/>
</dbReference>
<evidence type="ECO:0000256" key="3">
    <source>
        <dbReference type="ARBA" id="ARBA00022598"/>
    </source>
</evidence>
<dbReference type="InterPro" id="IPR012947">
    <property type="entry name" value="tRNA_SAD"/>
</dbReference>
<keyword evidence="14" id="KW-1185">Reference proteome</keyword>
<dbReference type="Gene3D" id="3.10.310.40">
    <property type="match status" value="1"/>
</dbReference>
<evidence type="ECO:0000256" key="1">
    <source>
        <dbReference type="ARBA" id="ARBA00008226"/>
    </source>
</evidence>
<dbReference type="PATRIC" id="fig|1453497.3.peg.1415"/>
<dbReference type="CDD" id="cd00673">
    <property type="entry name" value="AlaRS_core"/>
    <property type="match status" value="1"/>
</dbReference>
<dbReference type="RefSeq" id="WP_068346249.1">
    <property type="nucleotide sequence ID" value="NZ_JFHK01000004.1"/>
</dbReference>
<keyword evidence="8 11" id="KW-0694">RNA-binding</keyword>
<keyword evidence="7 11" id="KW-0067">ATP-binding</keyword>
<comment type="function">
    <text evidence="11">Catalyzes the attachment of alanine to tRNA(Ala) in a two-step reaction: alanine is first activated by ATP to form Ala-AMP and then transferred to the acceptor end of tRNA(Ala). Also edits incorrectly charged Ser-tRNA(Ala) and Gly-tRNA(Ala) via its editing domain.</text>
</comment>
<dbReference type="FunFam" id="3.30.54.20:FF:000001">
    <property type="entry name" value="Alanine--tRNA ligase"/>
    <property type="match status" value="1"/>
</dbReference>
<organism evidence="13 14">
    <name type="scientific">Kosmotoga arenicorallina S304</name>
    <dbReference type="NCBI Taxonomy" id="1453497"/>
    <lineage>
        <taxon>Bacteria</taxon>
        <taxon>Thermotogati</taxon>
        <taxon>Thermotogota</taxon>
        <taxon>Thermotogae</taxon>
        <taxon>Kosmotogales</taxon>
        <taxon>Kosmotogaceae</taxon>
        <taxon>Kosmotoga</taxon>
    </lineage>
</organism>
<dbReference type="GO" id="GO:0008270">
    <property type="term" value="F:zinc ion binding"/>
    <property type="evidence" value="ECO:0007669"/>
    <property type="project" value="UniProtKB-UniRule"/>
</dbReference>